<dbReference type="InterPro" id="IPR027417">
    <property type="entry name" value="P-loop_NTPase"/>
</dbReference>
<sequence length="230" mass="24396">MLEATDIDFSYGGVRALSGVSLAARAGEILCVTGRNGVGKTTLMRCVMGLEKAAGGSVTLDGVDVTKLAAEKRAAAGVALVPQGRMIFPKLTVEENLRIGLQARRDGVKKIPAEIYDTFPILRDFLKRKGGDLSGGQQQQLAIGRAMAGGPKAMLLDEPTEGIQPNIIQEIGRVLQRLAAGGMAVVLVEQYLDFVKEIGDRVAVMNRGSVVASGDMSVLTPELEREYLGV</sequence>
<dbReference type="HOGENOM" id="CLU_000604_1_2_0"/>
<keyword evidence="8" id="KW-1185">Reference proteome</keyword>
<organism evidence="7 8">
    <name type="scientific">Phycisphaera mikurensis (strain NBRC 102666 / KCTC 22515 / FYK2301M01)</name>
    <dbReference type="NCBI Taxonomy" id="1142394"/>
    <lineage>
        <taxon>Bacteria</taxon>
        <taxon>Pseudomonadati</taxon>
        <taxon>Planctomycetota</taxon>
        <taxon>Phycisphaerae</taxon>
        <taxon>Phycisphaerales</taxon>
        <taxon>Phycisphaeraceae</taxon>
        <taxon>Phycisphaera</taxon>
    </lineage>
</organism>
<evidence type="ECO:0000259" key="6">
    <source>
        <dbReference type="PROSITE" id="PS50893"/>
    </source>
</evidence>
<dbReference type="InterPro" id="IPR003593">
    <property type="entry name" value="AAA+_ATPase"/>
</dbReference>
<dbReference type="SUPFAM" id="SSF52540">
    <property type="entry name" value="P-loop containing nucleoside triphosphate hydrolases"/>
    <property type="match status" value="1"/>
</dbReference>
<dbReference type="InterPro" id="IPR003439">
    <property type="entry name" value="ABC_transporter-like_ATP-bd"/>
</dbReference>
<feature type="domain" description="ABC transporter" evidence="6">
    <location>
        <begin position="2"/>
        <end position="230"/>
    </location>
</feature>
<evidence type="ECO:0000256" key="5">
    <source>
        <dbReference type="ARBA" id="ARBA00022970"/>
    </source>
</evidence>
<dbReference type="InterPro" id="IPR017780">
    <property type="entry name" value="ABC_transptr_urea_ATP-bd_UrtE"/>
</dbReference>
<dbReference type="PANTHER" id="PTHR43820">
    <property type="entry name" value="HIGH-AFFINITY BRANCHED-CHAIN AMINO ACID TRANSPORT ATP-BINDING PROTEIN LIVF"/>
    <property type="match status" value="1"/>
</dbReference>
<comment type="similarity">
    <text evidence="1">Belongs to the ABC transporter superfamily.</text>
</comment>
<evidence type="ECO:0000256" key="4">
    <source>
        <dbReference type="ARBA" id="ARBA00022840"/>
    </source>
</evidence>
<dbReference type="GO" id="GO:0015658">
    <property type="term" value="F:branched-chain amino acid transmembrane transporter activity"/>
    <property type="evidence" value="ECO:0007669"/>
    <property type="project" value="TreeGrafter"/>
</dbReference>
<dbReference type="eggNOG" id="COG0410">
    <property type="taxonomic scope" value="Bacteria"/>
</dbReference>
<dbReference type="GO" id="GO:0016887">
    <property type="term" value="F:ATP hydrolysis activity"/>
    <property type="evidence" value="ECO:0007669"/>
    <property type="project" value="InterPro"/>
</dbReference>
<protein>
    <submittedName>
        <fullName evidence="7">Putative urea ABC transporter ATP-binding protein</fullName>
    </submittedName>
</protein>
<accession>I0IDP4</accession>
<dbReference type="GO" id="GO:0005524">
    <property type="term" value="F:ATP binding"/>
    <property type="evidence" value="ECO:0007669"/>
    <property type="project" value="UniProtKB-KW"/>
</dbReference>
<name>I0IDP4_PHYMF</name>
<dbReference type="NCBIfam" id="TIGR03410">
    <property type="entry name" value="urea_trans_UrtE"/>
    <property type="match status" value="1"/>
</dbReference>
<reference evidence="7 8" key="1">
    <citation type="submission" date="2012-02" db="EMBL/GenBank/DDBJ databases">
        <title>Complete genome sequence of Phycisphaera mikurensis NBRC 102666.</title>
        <authorList>
            <person name="Ankai A."/>
            <person name="Hosoyama A."/>
            <person name="Terui Y."/>
            <person name="Sekine M."/>
            <person name="Fukai R."/>
            <person name="Kato Y."/>
            <person name="Nakamura S."/>
            <person name="Yamada-Narita S."/>
            <person name="Kawakoshi A."/>
            <person name="Fukunaga Y."/>
            <person name="Yamazaki S."/>
            <person name="Fujita N."/>
        </authorList>
    </citation>
    <scope>NUCLEOTIDE SEQUENCE [LARGE SCALE GENOMIC DNA]</scope>
    <source>
        <strain evidence="8">NBRC 102666 / KCTC 22515 / FYK2301M01</strain>
    </source>
</reference>
<keyword evidence="2" id="KW-0813">Transport</keyword>
<dbReference type="PATRIC" id="fig|1142394.8.peg.1261"/>
<dbReference type="Pfam" id="PF00005">
    <property type="entry name" value="ABC_tran"/>
    <property type="match status" value="1"/>
</dbReference>
<proteinExistence type="inferred from homology"/>
<evidence type="ECO:0000256" key="3">
    <source>
        <dbReference type="ARBA" id="ARBA00022741"/>
    </source>
</evidence>
<keyword evidence="5" id="KW-0029">Amino-acid transport</keyword>
<dbReference type="SMART" id="SM00382">
    <property type="entry name" value="AAA"/>
    <property type="match status" value="1"/>
</dbReference>
<evidence type="ECO:0000313" key="7">
    <source>
        <dbReference type="EMBL" id="BAM03382.1"/>
    </source>
</evidence>
<dbReference type="InterPro" id="IPR052156">
    <property type="entry name" value="BCAA_Transport_ATP-bd_LivF"/>
</dbReference>
<keyword evidence="3" id="KW-0547">Nucleotide-binding</keyword>
<evidence type="ECO:0000256" key="2">
    <source>
        <dbReference type="ARBA" id="ARBA00022448"/>
    </source>
</evidence>
<keyword evidence="4 7" id="KW-0067">ATP-binding</keyword>
<dbReference type="RefSeq" id="WP_014436601.1">
    <property type="nucleotide sequence ID" value="NC_017080.1"/>
</dbReference>
<dbReference type="EMBL" id="AP012338">
    <property type="protein sequence ID" value="BAM03382.1"/>
    <property type="molecule type" value="Genomic_DNA"/>
</dbReference>
<dbReference type="OrthoDB" id="9805514at2"/>
<evidence type="ECO:0000313" key="8">
    <source>
        <dbReference type="Proteomes" id="UP000007881"/>
    </source>
</evidence>
<dbReference type="PROSITE" id="PS50893">
    <property type="entry name" value="ABC_TRANSPORTER_2"/>
    <property type="match status" value="1"/>
</dbReference>
<evidence type="ECO:0000256" key="1">
    <source>
        <dbReference type="ARBA" id="ARBA00005417"/>
    </source>
</evidence>
<dbReference type="AlphaFoldDB" id="I0IDP4"/>
<dbReference type="PANTHER" id="PTHR43820:SF5">
    <property type="entry name" value="HIGH-AFFINITY BRANCHED-CHAIN AMINO ACID TRANSPORT ATP-BINDING PROTEIN"/>
    <property type="match status" value="1"/>
</dbReference>
<dbReference type="STRING" id="1142394.PSMK_12230"/>
<dbReference type="Gene3D" id="3.40.50.300">
    <property type="entry name" value="P-loop containing nucleotide triphosphate hydrolases"/>
    <property type="match status" value="1"/>
</dbReference>
<dbReference type="KEGG" id="phm:PSMK_12230"/>
<gene>
    <name evidence="7" type="ordered locus">PSMK_12230</name>
</gene>
<dbReference type="CDD" id="cd03224">
    <property type="entry name" value="ABC_TM1139_LivF_branched"/>
    <property type="match status" value="1"/>
</dbReference>
<dbReference type="GO" id="GO:0015807">
    <property type="term" value="P:L-amino acid transport"/>
    <property type="evidence" value="ECO:0007669"/>
    <property type="project" value="TreeGrafter"/>
</dbReference>
<dbReference type="Proteomes" id="UP000007881">
    <property type="component" value="Chromosome"/>
</dbReference>